<dbReference type="SFLD" id="SFLDG01140">
    <property type="entry name" value="C2.B:_Phosphomannomutase_and_P"/>
    <property type="match status" value="1"/>
</dbReference>
<reference evidence="1" key="1">
    <citation type="journal article" date="2022" name="Int. J. Syst. Evol. Microbiol.">
        <title>A novel species of lactic acid bacteria, Ligilactobacillus pabuli sp. nov., isolated from alfalfa silage.</title>
        <authorList>
            <person name="Tohno M."/>
            <person name="Tanizawa Y."/>
            <person name="Sawada H."/>
            <person name="Sakamoto M."/>
            <person name="Ohkuma M."/>
            <person name="Kobayashi H."/>
        </authorList>
    </citation>
    <scope>NUCLEOTIDE SEQUENCE</scope>
    <source>
        <strain evidence="1">AF129</strain>
    </source>
</reference>
<dbReference type="Proteomes" id="UP001055149">
    <property type="component" value="Unassembled WGS sequence"/>
</dbReference>
<proteinExistence type="predicted"/>
<dbReference type="Gene3D" id="3.30.1240.10">
    <property type="match status" value="1"/>
</dbReference>
<dbReference type="NCBIfam" id="TIGR01484">
    <property type="entry name" value="HAD-SF-IIB"/>
    <property type="match status" value="1"/>
</dbReference>
<organism evidence="1 2">
    <name type="scientific">Ligilactobacillus pabuli</name>
    <dbReference type="NCBI Taxonomy" id="2886039"/>
    <lineage>
        <taxon>Bacteria</taxon>
        <taxon>Bacillati</taxon>
        <taxon>Bacillota</taxon>
        <taxon>Bacilli</taxon>
        <taxon>Lactobacillales</taxon>
        <taxon>Lactobacillaceae</taxon>
        <taxon>Ligilactobacillus</taxon>
    </lineage>
</organism>
<dbReference type="InterPro" id="IPR000150">
    <property type="entry name" value="Cof"/>
</dbReference>
<accession>A0ABQ5JE70</accession>
<dbReference type="CDD" id="cd07516">
    <property type="entry name" value="HAD_Pase"/>
    <property type="match status" value="1"/>
</dbReference>
<gene>
    <name evidence="1" type="ORF">LPAF129_00590</name>
</gene>
<dbReference type="SUPFAM" id="SSF56784">
    <property type="entry name" value="HAD-like"/>
    <property type="match status" value="1"/>
</dbReference>
<dbReference type="InterPro" id="IPR036412">
    <property type="entry name" value="HAD-like_sf"/>
</dbReference>
<dbReference type="NCBIfam" id="TIGR00099">
    <property type="entry name" value="Cof-subfamily"/>
    <property type="match status" value="1"/>
</dbReference>
<comment type="caution">
    <text evidence="1">The sequence shown here is derived from an EMBL/GenBank/DDBJ whole genome shotgun (WGS) entry which is preliminary data.</text>
</comment>
<dbReference type="Pfam" id="PF08282">
    <property type="entry name" value="Hydrolase_3"/>
    <property type="match status" value="1"/>
</dbReference>
<dbReference type="PANTHER" id="PTHR10000">
    <property type="entry name" value="PHOSPHOSERINE PHOSPHATASE"/>
    <property type="match status" value="1"/>
</dbReference>
<evidence type="ECO:0000313" key="1">
    <source>
        <dbReference type="EMBL" id="GKS80374.1"/>
    </source>
</evidence>
<dbReference type="Gene3D" id="3.40.50.1000">
    <property type="entry name" value="HAD superfamily/HAD-like"/>
    <property type="match status" value="1"/>
</dbReference>
<dbReference type="SFLD" id="SFLDS00003">
    <property type="entry name" value="Haloacid_Dehalogenase"/>
    <property type="match status" value="1"/>
</dbReference>
<dbReference type="InterPro" id="IPR023214">
    <property type="entry name" value="HAD_sf"/>
</dbReference>
<sequence>MNRKLISLDLDGTTLNSASQISENTKRTLQKAAAAGHIVSIVTGRSDRMAVNYYDELGLTTPMINFNGALGHLPHQDWDEAYEITFQKEIVLDILKSKASLGIELIAAEGRGLKLTDSTDSAISPFFPAASRSQEVLNRLNLTQDPSAITMLVDPAKKAEITRRLQQEYDSAVTVSVWGGAAPVLELSPKNVTKKVGLKFLANHYHIDRQDILAFGDEQNDIEMLKYAGTGIAMQNASPWIKDFANEVTALDNDHDGIAQYLTEHLDLAE</sequence>
<dbReference type="PANTHER" id="PTHR10000:SF23">
    <property type="entry name" value="5-AMINO-6-(5-PHOSPHO-D-RIBITYLAMINO)URACIL PHOSPHATASE YITU"/>
    <property type="match status" value="1"/>
</dbReference>
<dbReference type="InterPro" id="IPR006379">
    <property type="entry name" value="HAD-SF_hydro_IIB"/>
</dbReference>
<keyword evidence="2" id="KW-1185">Reference proteome</keyword>
<name>A0ABQ5JE70_9LACO</name>
<dbReference type="EMBL" id="BQXH01000001">
    <property type="protein sequence ID" value="GKS80374.1"/>
    <property type="molecule type" value="Genomic_DNA"/>
</dbReference>
<protein>
    <submittedName>
        <fullName evidence="1">Haloacid dehalogenase</fullName>
    </submittedName>
</protein>
<dbReference type="RefSeq" id="WP_244053849.1">
    <property type="nucleotide sequence ID" value="NZ_BQXH01000001.1"/>
</dbReference>
<evidence type="ECO:0000313" key="2">
    <source>
        <dbReference type="Proteomes" id="UP001055149"/>
    </source>
</evidence>